<keyword evidence="1" id="KW-1133">Transmembrane helix</keyword>
<dbReference type="EMBL" id="SACS01000023">
    <property type="protein sequence ID" value="RVU33370.1"/>
    <property type="molecule type" value="Genomic_DNA"/>
</dbReference>
<dbReference type="Proteomes" id="UP000283077">
    <property type="component" value="Unassembled WGS sequence"/>
</dbReference>
<name>A0A437QGA4_9GAMM</name>
<comment type="caution">
    <text evidence="2">The sequence shown here is derived from an EMBL/GenBank/DDBJ whole genome shotgun (WGS) entry which is preliminary data.</text>
</comment>
<reference evidence="2 3" key="1">
    <citation type="submission" date="2019-01" db="EMBL/GenBank/DDBJ databases">
        <authorList>
            <person name="Chen W.-M."/>
        </authorList>
    </citation>
    <scope>NUCLEOTIDE SEQUENCE [LARGE SCALE GENOMIC DNA]</scope>
    <source>
        <strain evidence="2 3">KYPC3</strain>
    </source>
</reference>
<dbReference type="InterPro" id="IPR012902">
    <property type="entry name" value="N_methyl_site"/>
</dbReference>
<dbReference type="RefSeq" id="WP_127700603.1">
    <property type="nucleotide sequence ID" value="NZ_SACS01000023.1"/>
</dbReference>
<feature type="transmembrane region" description="Helical" evidence="1">
    <location>
        <begin position="20"/>
        <end position="40"/>
    </location>
</feature>
<evidence type="ECO:0000313" key="2">
    <source>
        <dbReference type="EMBL" id="RVU33370.1"/>
    </source>
</evidence>
<dbReference type="AlphaFoldDB" id="A0A437QGA4"/>
<dbReference type="Pfam" id="PF07963">
    <property type="entry name" value="N_methyl"/>
    <property type="match status" value="1"/>
</dbReference>
<organism evidence="2 3">
    <name type="scientific">Rheinheimera riviphila</name>
    <dbReference type="NCBI Taxonomy" id="1834037"/>
    <lineage>
        <taxon>Bacteria</taxon>
        <taxon>Pseudomonadati</taxon>
        <taxon>Pseudomonadota</taxon>
        <taxon>Gammaproteobacteria</taxon>
        <taxon>Chromatiales</taxon>
        <taxon>Chromatiaceae</taxon>
        <taxon>Rheinheimera</taxon>
    </lineage>
</organism>
<accession>A0A437QGA4</accession>
<keyword evidence="1" id="KW-0472">Membrane</keyword>
<keyword evidence="1" id="KW-0812">Transmembrane</keyword>
<sequence>MRTHIQTQIQCQGRSQGFSLIEALVAMLLASLGLLGLASAQIKALQYAGSSLSYTVATIQAHNAVERIWPQLCALQQGGVLFDAAFINTLQPQTDLDPAGYQIDFEAFAFNVSPYQPAPAAPLPLTMLELAVSWNDVRLDDGEANIMDIQSSFPWLRNGNPTGCI</sequence>
<evidence type="ECO:0000313" key="3">
    <source>
        <dbReference type="Proteomes" id="UP000283077"/>
    </source>
</evidence>
<proteinExistence type="predicted"/>
<keyword evidence="3" id="KW-1185">Reference proteome</keyword>
<dbReference type="PROSITE" id="PS00409">
    <property type="entry name" value="PROKAR_NTER_METHYL"/>
    <property type="match status" value="1"/>
</dbReference>
<evidence type="ECO:0000256" key="1">
    <source>
        <dbReference type="SAM" id="Phobius"/>
    </source>
</evidence>
<gene>
    <name evidence="2" type="ORF">EOE67_17245</name>
</gene>
<protein>
    <submittedName>
        <fullName evidence="2">Prepilin-type cleavage/methylation domain-containing protein</fullName>
    </submittedName>
</protein>
<dbReference type="OrthoDB" id="5768437at2"/>